<dbReference type="InterPro" id="IPR010093">
    <property type="entry name" value="SinI_DNA-bd"/>
</dbReference>
<dbReference type="GO" id="GO:0003677">
    <property type="term" value="F:DNA binding"/>
    <property type="evidence" value="ECO:0007669"/>
    <property type="project" value="InterPro"/>
</dbReference>
<evidence type="ECO:0000313" key="1">
    <source>
        <dbReference type="EMBL" id="ORB47764.1"/>
    </source>
</evidence>
<dbReference type="EMBL" id="MVIH01000024">
    <property type="protein sequence ID" value="ORB47764.1"/>
    <property type="molecule type" value="Genomic_DNA"/>
</dbReference>
<sequence>MAQPVSDIRPAGRLLSPVREAWEALGCGKTMLYQLVRNGELTLVKIGSRSYIVNESLHAYVARLTEASTTGRAS</sequence>
<accession>A0A1X0IJ28</accession>
<dbReference type="OrthoDB" id="8667257at2"/>
<reference evidence="1 2" key="1">
    <citation type="submission" date="2016-12" db="EMBL/GenBank/DDBJ databases">
        <title>The new phylogeny of genus Mycobacterium.</title>
        <authorList>
            <person name="Tortoli E."/>
            <person name="Trovato A."/>
            <person name="Cirillo D.M."/>
        </authorList>
    </citation>
    <scope>NUCLEOTIDE SEQUENCE [LARGE SCALE GENOMIC DNA]</scope>
    <source>
        <strain evidence="1 2">DSM 44223</strain>
    </source>
</reference>
<evidence type="ECO:0000313" key="2">
    <source>
        <dbReference type="Proteomes" id="UP000192534"/>
    </source>
</evidence>
<proteinExistence type="predicted"/>
<keyword evidence="2" id="KW-1185">Reference proteome</keyword>
<dbReference type="AlphaFoldDB" id="A0A1X0IJ28"/>
<organism evidence="1 2">
    <name type="scientific">Mycolicibacterium rhodesiae</name>
    <name type="common">Mycobacterium rhodesiae</name>
    <dbReference type="NCBI Taxonomy" id="36814"/>
    <lineage>
        <taxon>Bacteria</taxon>
        <taxon>Bacillati</taxon>
        <taxon>Actinomycetota</taxon>
        <taxon>Actinomycetes</taxon>
        <taxon>Mycobacteriales</taxon>
        <taxon>Mycobacteriaceae</taxon>
        <taxon>Mycolicibacterium</taxon>
    </lineage>
</organism>
<name>A0A1X0IJ28_MYCRH</name>
<protein>
    <submittedName>
        <fullName evidence="1">Uncharacterized protein</fullName>
    </submittedName>
</protein>
<dbReference type="NCBIfam" id="TIGR01764">
    <property type="entry name" value="excise"/>
    <property type="match status" value="1"/>
</dbReference>
<comment type="caution">
    <text evidence="1">The sequence shown here is derived from an EMBL/GenBank/DDBJ whole genome shotgun (WGS) entry which is preliminary data.</text>
</comment>
<dbReference type="RefSeq" id="WP_083122787.1">
    <property type="nucleotide sequence ID" value="NZ_JACKUO010000009.1"/>
</dbReference>
<dbReference type="Proteomes" id="UP000192534">
    <property type="component" value="Unassembled WGS sequence"/>
</dbReference>
<gene>
    <name evidence="1" type="ORF">BST42_27020</name>
</gene>